<dbReference type="Proteomes" id="UP001163046">
    <property type="component" value="Unassembled WGS sequence"/>
</dbReference>
<gene>
    <name evidence="13" type="primary">SEC62</name>
    <name evidence="13" type="ORF">OS493_014025</name>
</gene>
<organism evidence="13 14">
    <name type="scientific">Desmophyllum pertusum</name>
    <dbReference type="NCBI Taxonomy" id="174260"/>
    <lineage>
        <taxon>Eukaryota</taxon>
        <taxon>Metazoa</taxon>
        <taxon>Cnidaria</taxon>
        <taxon>Anthozoa</taxon>
        <taxon>Hexacorallia</taxon>
        <taxon>Scleractinia</taxon>
        <taxon>Caryophylliina</taxon>
        <taxon>Caryophylliidae</taxon>
        <taxon>Desmophyllum</taxon>
    </lineage>
</organism>
<dbReference type="AlphaFoldDB" id="A0A9W9ZGL4"/>
<evidence type="ECO:0000256" key="10">
    <source>
        <dbReference type="ARBA" id="ARBA00023136"/>
    </source>
</evidence>
<evidence type="ECO:0000256" key="2">
    <source>
        <dbReference type="ARBA" id="ARBA00010604"/>
    </source>
</evidence>
<proteinExistence type="inferred from homology"/>
<comment type="similarity">
    <text evidence="2">Belongs to the SEC62 family.</text>
</comment>
<keyword evidence="9" id="KW-0811">Translocation</keyword>
<feature type="region of interest" description="Disordered" evidence="11">
    <location>
        <begin position="1"/>
        <end position="30"/>
    </location>
</feature>
<dbReference type="GO" id="GO:0031204">
    <property type="term" value="P:post-translational protein targeting to membrane, translocation"/>
    <property type="evidence" value="ECO:0007669"/>
    <property type="project" value="TreeGrafter"/>
</dbReference>
<evidence type="ECO:0000256" key="12">
    <source>
        <dbReference type="SAM" id="Phobius"/>
    </source>
</evidence>
<evidence type="ECO:0000256" key="4">
    <source>
        <dbReference type="ARBA" id="ARBA00022448"/>
    </source>
</evidence>
<keyword evidence="4" id="KW-0813">Transport</keyword>
<feature type="transmembrane region" description="Helical" evidence="12">
    <location>
        <begin position="155"/>
        <end position="176"/>
    </location>
</feature>
<dbReference type="OrthoDB" id="200187at2759"/>
<dbReference type="PANTHER" id="PTHR12443:SF9">
    <property type="entry name" value="TRANSLOCATION PROTEIN SEC62"/>
    <property type="match status" value="1"/>
</dbReference>
<evidence type="ECO:0000256" key="3">
    <source>
        <dbReference type="ARBA" id="ARBA00021257"/>
    </source>
</evidence>
<keyword evidence="5 12" id="KW-0812">Transmembrane</keyword>
<evidence type="ECO:0000256" key="1">
    <source>
        <dbReference type="ARBA" id="ARBA00004477"/>
    </source>
</evidence>
<feature type="compositionally biased region" description="Basic and acidic residues" evidence="11">
    <location>
        <begin position="15"/>
        <end position="30"/>
    </location>
</feature>
<keyword evidence="14" id="KW-1185">Reference proteome</keyword>
<dbReference type="PANTHER" id="PTHR12443">
    <property type="entry name" value="TRANSLOCATION PROTEIN SEC62"/>
    <property type="match status" value="1"/>
</dbReference>
<keyword evidence="7" id="KW-0653">Protein transport</keyword>
<comment type="caution">
    <text evidence="13">The sequence shown here is derived from an EMBL/GenBank/DDBJ whole genome shotgun (WGS) entry which is preliminary data.</text>
</comment>
<dbReference type="Pfam" id="PF03839">
    <property type="entry name" value="Sec62"/>
    <property type="match status" value="1"/>
</dbReference>
<keyword evidence="8 12" id="KW-1133">Transmembrane helix</keyword>
<feature type="region of interest" description="Disordered" evidence="11">
    <location>
        <begin position="101"/>
        <end position="121"/>
    </location>
</feature>
<evidence type="ECO:0000313" key="13">
    <source>
        <dbReference type="EMBL" id="KAJ7379629.1"/>
    </source>
</evidence>
<dbReference type="InterPro" id="IPR004728">
    <property type="entry name" value="Sec62"/>
</dbReference>
<evidence type="ECO:0000256" key="9">
    <source>
        <dbReference type="ARBA" id="ARBA00023010"/>
    </source>
</evidence>
<accession>A0A9W9ZGL4</accession>
<protein>
    <recommendedName>
        <fullName evidence="3">Translocation protein SEC62</fullName>
    </recommendedName>
</protein>
<evidence type="ECO:0000313" key="14">
    <source>
        <dbReference type="Proteomes" id="UP001163046"/>
    </source>
</evidence>
<evidence type="ECO:0000256" key="8">
    <source>
        <dbReference type="ARBA" id="ARBA00022989"/>
    </source>
</evidence>
<evidence type="ECO:0000256" key="6">
    <source>
        <dbReference type="ARBA" id="ARBA00022824"/>
    </source>
</evidence>
<evidence type="ECO:0000256" key="11">
    <source>
        <dbReference type="SAM" id="MobiDB-lite"/>
    </source>
</evidence>
<feature type="transmembrane region" description="Helical" evidence="12">
    <location>
        <begin position="182"/>
        <end position="203"/>
    </location>
</feature>
<evidence type="ECO:0000256" key="7">
    <source>
        <dbReference type="ARBA" id="ARBA00022927"/>
    </source>
</evidence>
<evidence type="ECO:0000256" key="5">
    <source>
        <dbReference type="ARBA" id="ARBA00022692"/>
    </source>
</evidence>
<keyword evidence="6" id="KW-0256">Endoplasmic reticulum</keyword>
<dbReference type="GO" id="GO:0005789">
    <property type="term" value="C:endoplasmic reticulum membrane"/>
    <property type="evidence" value="ECO:0007669"/>
    <property type="project" value="UniProtKB-SubCell"/>
</dbReference>
<reference evidence="13" key="1">
    <citation type="submission" date="2023-01" db="EMBL/GenBank/DDBJ databases">
        <title>Genome assembly of the deep-sea coral Lophelia pertusa.</title>
        <authorList>
            <person name="Herrera S."/>
            <person name="Cordes E."/>
        </authorList>
    </citation>
    <scope>NUCLEOTIDE SEQUENCE</scope>
    <source>
        <strain evidence="13">USNM1676648</strain>
        <tissue evidence="13">Polyp</tissue>
    </source>
</reference>
<name>A0A9W9ZGL4_9CNID</name>
<dbReference type="EMBL" id="MU826356">
    <property type="protein sequence ID" value="KAJ7379629.1"/>
    <property type="molecule type" value="Genomic_DNA"/>
</dbReference>
<keyword evidence="10 12" id="KW-0472">Membrane</keyword>
<sequence length="215" mass="24445">MGDQQKVLRRRKKKETKEDAQEPSKEENEVGKYVRWNCPSKTSTMMGEKVEYFIGSNAVNCLLDSKWASGKGGAEILFTNRGSAETYLDRLLIKGFFNRDDDDSEERKQKKATEGNADGDGKKKRKVKVKLELHDDQFLFRWLMCGGLTQSIQRLFVMGVLVVIATIAICLFPLWPSNVREYVWYLSVTAAVAVGAILVLALCKFGRFFINILFV</sequence>
<comment type="subcellular location">
    <subcellularLocation>
        <location evidence="1">Endoplasmic reticulum membrane</location>
        <topology evidence="1">Multi-pass membrane protein</topology>
    </subcellularLocation>
</comment>